<keyword evidence="3" id="KW-1185">Reference proteome</keyword>
<reference evidence="2 3" key="1">
    <citation type="submission" date="2019-05" db="EMBL/GenBank/DDBJ databases">
        <title>Another draft genome of Portunus trituberculatus and its Hox gene families provides insights of decapod evolution.</title>
        <authorList>
            <person name="Jeong J.-H."/>
            <person name="Song I."/>
            <person name="Kim S."/>
            <person name="Choi T."/>
            <person name="Kim D."/>
            <person name="Ryu S."/>
            <person name="Kim W."/>
        </authorList>
    </citation>
    <scope>NUCLEOTIDE SEQUENCE [LARGE SCALE GENOMIC DNA]</scope>
    <source>
        <tissue evidence="2">Muscle</tissue>
    </source>
</reference>
<organism evidence="2 3">
    <name type="scientific">Portunus trituberculatus</name>
    <name type="common">Swimming crab</name>
    <name type="synonym">Neptunus trituberculatus</name>
    <dbReference type="NCBI Taxonomy" id="210409"/>
    <lineage>
        <taxon>Eukaryota</taxon>
        <taxon>Metazoa</taxon>
        <taxon>Ecdysozoa</taxon>
        <taxon>Arthropoda</taxon>
        <taxon>Crustacea</taxon>
        <taxon>Multicrustacea</taxon>
        <taxon>Malacostraca</taxon>
        <taxon>Eumalacostraca</taxon>
        <taxon>Eucarida</taxon>
        <taxon>Decapoda</taxon>
        <taxon>Pleocyemata</taxon>
        <taxon>Brachyura</taxon>
        <taxon>Eubrachyura</taxon>
        <taxon>Portunoidea</taxon>
        <taxon>Portunidae</taxon>
        <taxon>Portuninae</taxon>
        <taxon>Portunus</taxon>
    </lineage>
</organism>
<comment type="caution">
    <text evidence="2">The sequence shown here is derived from an EMBL/GenBank/DDBJ whole genome shotgun (WGS) entry which is preliminary data.</text>
</comment>
<protein>
    <submittedName>
        <fullName evidence="2">Uncharacterized protein</fullName>
    </submittedName>
</protein>
<evidence type="ECO:0000313" key="3">
    <source>
        <dbReference type="Proteomes" id="UP000324222"/>
    </source>
</evidence>
<feature type="transmembrane region" description="Helical" evidence="1">
    <location>
        <begin position="14"/>
        <end position="33"/>
    </location>
</feature>
<dbReference type="AlphaFoldDB" id="A0A5B7IG84"/>
<name>A0A5B7IG84_PORTR</name>
<gene>
    <name evidence="2" type="ORF">E2C01_075943</name>
</gene>
<keyword evidence="1" id="KW-1133">Transmembrane helix</keyword>
<evidence type="ECO:0000256" key="1">
    <source>
        <dbReference type="SAM" id="Phobius"/>
    </source>
</evidence>
<accession>A0A5B7IG84</accession>
<evidence type="ECO:0000313" key="2">
    <source>
        <dbReference type="EMBL" id="MPC81333.1"/>
    </source>
</evidence>
<dbReference type="Proteomes" id="UP000324222">
    <property type="component" value="Unassembled WGS sequence"/>
</dbReference>
<dbReference type="EMBL" id="VSRR010056636">
    <property type="protein sequence ID" value="MPC81333.1"/>
    <property type="molecule type" value="Genomic_DNA"/>
</dbReference>
<proteinExistence type="predicted"/>
<keyword evidence="1" id="KW-0812">Transmembrane</keyword>
<sequence length="65" mass="7810">MKKSDEDQCYVSPAVSWLNVWLLLCAFLIRLLLNANHWYQSRVPLWSQVEWQWNSPHKYTASDNE</sequence>
<keyword evidence="1" id="KW-0472">Membrane</keyword>